<evidence type="ECO:0000259" key="2">
    <source>
        <dbReference type="PROSITE" id="PS51462"/>
    </source>
</evidence>
<organism evidence="3 4">
    <name type="scientific">Mycolicibacter nonchromogenicus</name>
    <name type="common">Mycobacterium nonchromogenicum</name>
    <dbReference type="NCBI Taxonomy" id="1782"/>
    <lineage>
        <taxon>Bacteria</taxon>
        <taxon>Bacillati</taxon>
        <taxon>Actinomycetota</taxon>
        <taxon>Actinomycetes</taxon>
        <taxon>Mycobacteriales</taxon>
        <taxon>Mycobacteriaceae</taxon>
        <taxon>Mycolicibacter</taxon>
    </lineage>
</organism>
<name>A0A1X1YV18_MYCNO</name>
<accession>A0A1X1YV18</accession>
<dbReference type="PROSITE" id="PS00893">
    <property type="entry name" value="NUDIX_BOX"/>
    <property type="match status" value="1"/>
</dbReference>
<keyword evidence="1 3" id="KW-0378">Hydrolase</keyword>
<dbReference type="GO" id="GO:0006754">
    <property type="term" value="P:ATP biosynthetic process"/>
    <property type="evidence" value="ECO:0007669"/>
    <property type="project" value="TreeGrafter"/>
</dbReference>
<evidence type="ECO:0000313" key="3">
    <source>
        <dbReference type="EMBL" id="ORW14884.1"/>
    </source>
</evidence>
<keyword evidence="4" id="KW-1185">Reference proteome</keyword>
<dbReference type="STRING" id="1782.AWC18_20225"/>
<dbReference type="CDD" id="cd04662">
    <property type="entry name" value="NUDIX_Hydrolase"/>
    <property type="match status" value="1"/>
</dbReference>
<gene>
    <name evidence="3" type="ORF">AWC18_20225</name>
</gene>
<sequence>MAKRSAGLLLYRAGADGAVEVLIAHPGGPFWARKDDGAWSIPKGEQPEGEDPWHTAQREFVEELGLEPPDGERVDLGVVRQAGGKLVTVFAVRGDLDITDARSNTFEVEWPPRSGQHREFPEVDRVGWFPLEQARVKLLAGQRPVLDRLADYLGALP</sequence>
<dbReference type="SUPFAM" id="SSF55811">
    <property type="entry name" value="Nudix"/>
    <property type="match status" value="1"/>
</dbReference>
<dbReference type="PANTHER" id="PTHR21340:SF7">
    <property type="entry name" value="NUDIX HYDROLASE DOMAIN-CONTAINING PROTEIN"/>
    <property type="match status" value="1"/>
</dbReference>
<dbReference type="Gene3D" id="3.90.79.10">
    <property type="entry name" value="Nucleoside Triphosphate Pyrophosphohydrolase"/>
    <property type="match status" value="1"/>
</dbReference>
<evidence type="ECO:0000256" key="1">
    <source>
        <dbReference type="ARBA" id="ARBA00022801"/>
    </source>
</evidence>
<dbReference type="PANTHER" id="PTHR21340">
    <property type="entry name" value="DIADENOSINE 5,5-P1,P4-TETRAPHOSPHATE PYROPHOSPHOHYDROLASE MUTT"/>
    <property type="match status" value="1"/>
</dbReference>
<dbReference type="InterPro" id="IPR000086">
    <property type="entry name" value="NUDIX_hydrolase_dom"/>
</dbReference>
<reference evidence="3 4" key="1">
    <citation type="submission" date="2016-01" db="EMBL/GenBank/DDBJ databases">
        <title>The new phylogeny of the genus Mycobacterium.</title>
        <authorList>
            <person name="Tarcisio F."/>
            <person name="Conor M."/>
            <person name="Antonella G."/>
            <person name="Elisabetta G."/>
            <person name="Giulia F.S."/>
            <person name="Sara T."/>
            <person name="Anna F."/>
            <person name="Clotilde B."/>
            <person name="Roberto B."/>
            <person name="Veronica D.S."/>
            <person name="Fabio R."/>
            <person name="Monica P."/>
            <person name="Olivier J."/>
            <person name="Enrico T."/>
            <person name="Nicola S."/>
        </authorList>
    </citation>
    <scope>NUCLEOTIDE SEQUENCE [LARGE SCALE GENOMIC DNA]</scope>
    <source>
        <strain evidence="3 4">DSM 44164</strain>
    </source>
</reference>
<dbReference type="EMBL" id="LQPI01000090">
    <property type="protein sequence ID" value="ORW14884.1"/>
    <property type="molecule type" value="Genomic_DNA"/>
</dbReference>
<dbReference type="GO" id="GO:0004081">
    <property type="term" value="F:bis(5'-nucleosyl)-tetraphosphatase (asymmetrical) activity"/>
    <property type="evidence" value="ECO:0007669"/>
    <property type="project" value="TreeGrafter"/>
</dbReference>
<dbReference type="GO" id="GO:0006167">
    <property type="term" value="P:AMP biosynthetic process"/>
    <property type="evidence" value="ECO:0007669"/>
    <property type="project" value="TreeGrafter"/>
</dbReference>
<protein>
    <submittedName>
        <fullName evidence="3">NTP pyrophosphohydrolase</fullName>
    </submittedName>
</protein>
<dbReference type="InterPro" id="IPR051325">
    <property type="entry name" value="Nudix_hydrolase_domain"/>
</dbReference>
<proteinExistence type="predicted"/>
<dbReference type="Pfam" id="PF00293">
    <property type="entry name" value="NUDIX"/>
    <property type="match status" value="1"/>
</dbReference>
<feature type="domain" description="Nudix hydrolase" evidence="2">
    <location>
        <begin position="1"/>
        <end position="151"/>
    </location>
</feature>
<dbReference type="PROSITE" id="PS51462">
    <property type="entry name" value="NUDIX"/>
    <property type="match status" value="1"/>
</dbReference>
<dbReference type="InterPro" id="IPR020084">
    <property type="entry name" value="NUDIX_hydrolase_CS"/>
</dbReference>
<evidence type="ECO:0000313" key="4">
    <source>
        <dbReference type="Proteomes" id="UP000193108"/>
    </source>
</evidence>
<comment type="caution">
    <text evidence="3">The sequence shown here is derived from an EMBL/GenBank/DDBJ whole genome shotgun (WGS) entry which is preliminary data.</text>
</comment>
<dbReference type="InterPro" id="IPR015797">
    <property type="entry name" value="NUDIX_hydrolase-like_dom_sf"/>
</dbReference>
<dbReference type="Proteomes" id="UP000193108">
    <property type="component" value="Unassembled WGS sequence"/>
</dbReference>
<dbReference type="AlphaFoldDB" id="A0A1X1YV18"/>
<dbReference type="RefSeq" id="WP_085139961.1">
    <property type="nucleotide sequence ID" value="NZ_LQPI01000090.1"/>
</dbReference>